<dbReference type="InterPro" id="IPR028146">
    <property type="entry name" value="PRKCSH_N"/>
</dbReference>
<sequence length="383" mass="44620">MKRLKINHILILLITFALIFSLFQFSFIINLKQTNSETKLNPKLLEVKKFQAIKEAKFSNKILVINKTEFLIPLDSNLNPQLIDLLPFNQQIFYFNKFKKIYVIEKNFPYENQSSEGNKFLSIEHENRFIGSDKLLPVTKIRGIHKKNIFSYQPKAKNKFKCLNSNQFIPYEQLNDNFCDCVDGTDEPGTNACQFGFFYCDTQNELLFDYRIPSYKVNDKICDCCDGSDEKEEIKCKNFCSGLIFDKKKEIDLKTKGLSEKKKYLAEGILKDEKLYGPKGVFYRISRFCFEIFLSKYTFKVCPYKEVLQIDSNKHVNIGRDPQLIRKRIGEWSLKMNNGESTNCPQARSSEINFKCGIKDEIISVQEPQKCVYVFVLSTPAVC</sequence>
<keyword evidence="8" id="KW-1185">Reference proteome</keyword>
<dbReference type="GO" id="GO:0017177">
    <property type="term" value="C:glucosidase II complex"/>
    <property type="evidence" value="ECO:0007669"/>
    <property type="project" value="TreeGrafter"/>
</dbReference>
<evidence type="ECO:0000259" key="6">
    <source>
        <dbReference type="PROSITE" id="PS51914"/>
    </source>
</evidence>
<dbReference type="Pfam" id="PF13015">
    <property type="entry name" value="PRKCSH_1"/>
    <property type="match status" value="1"/>
</dbReference>
<dbReference type="Gene3D" id="2.70.130.10">
    <property type="entry name" value="Mannose-6-phosphate receptor binding domain"/>
    <property type="match status" value="1"/>
</dbReference>
<protein>
    <recommendedName>
        <fullName evidence="1">Glucosidase 2 subunit beta</fullName>
    </recommendedName>
</protein>
<keyword evidence="3" id="KW-0256">Endoplasmic reticulum</keyword>
<comment type="caution">
    <text evidence="7">The sequence shown here is derived from an EMBL/GenBank/DDBJ whole genome shotgun (WGS) entry which is preliminary data.</text>
</comment>
<dbReference type="OrthoDB" id="28322at2759"/>
<dbReference type="InterPro" id="IPR044865">
    <property type="entry name" value="MRH_dom"/>
</dbReference>
<dbReference type="InterPro" id="IPR039794">
    <property type="entry name" value="Gtb1-like"/>
</dbReference>
<dbReference type="InterPro" id="IPR009011">
    <property type="entry name" value="Man6P_isomerase_rcpt-bd_dom_sf"/>
</dbReference>
<dbReference type="AlphaFoldDB" id="A0A3M7S3Q0"/>
<dbReference type="InterPro" id="IPR036055">
    <property type="entry name" value="LDL_receptor-like_sf"/>
</dbReference>
<dbReference type="Gene3D" id="4.10.400.10">
    <property type="entry name" value="Low-density Lipoprotein Receptor"/>
    <property type="match status" value="1"/>
</dbReference>
<evidence type="ECO:0000313" key="7">
    <source>
        <dbReference type="EMBL" id="RNA30391.1"/>
    </source>
</evidence>
<organism evidence="7 8">
    <name type="scientific">Brachionus plicatilis</name>
    <name type="common">Marine rotifer</name>
    <name type="synonym">Brachionus muelleri</name>
    <dbReference type="NCBI Taxonomy" id="10195"/>
    <lineage>
        <taxon>Eukaryota</taxon>
        <taxon>Metazoa</taxon>
        <taxon>Spiralia</taxon>
        <taxon>Gnathifera</taxon>
        <taxon>Rotifera</taxon>
        <taxon>Eurotatoria</taxon>
        <taxon>Monogononta</taxon>
        <taxon>Pseudotrocha</taxon>
        <taxon>Ploima</taxon>
        <taxon>Brachionidae</taxon>
        <taxon>Brachionus</taxon>
    </lineage>
</organism>
<dbReference type="EMBL" id="REGN01002089">
    <property type="protein sequence ID" value="RNA30391.1"/>
    <property type="molecule type" value="Genomic_DNA"/>
</dbReference>
<proteinExistence type="predicted"/>
<keyword evidence="2" id="KW-0732">Signal</keyword>
<evidence type="ECO:0000313" key="8">
    <source>
        <dbReference type="Proteomes" id="UP000276133"/>
    </source>
</evidence>
<dbReference type="GO" id="GO:0006491">
    <property type="term" value="P:N-glycan processing"/>
    <property type="evidence" value="ECO:0007669"/>
    <property type="project" value="TreeGrafter"/>
</dbReference>
<dbReference type="SUPFAM" id="SSF50911">
    <property type="entry name" value="Mannose 6-phosphate receptor domain"/>
    <property type="match status" value="1"/>
</dbReference>
<dbReference type="STRING" id="10195.A0A3M7S3Q0"/>
<keyword evidence="5" id="KW-0472">Membrane</keyword>
<dbReference type="PANTHER" id="PTHR12630:SF1">
    <property type="entry name" value="GLUCOSIDASE 2 SUBUNIT BETA"/>
    <property type="match status" value="1"/>
</dbReference>
<keyword evidence="5" id="KW-1133">Transmembrane helix</keyword>
<gene>
    <name evidence="7" type="ORF">BpHYR1_041100</name>
</gene>
<evidence type="ECO:0000256" key="2">
    <source>
        <dbReference type="ARBA" id="ARBA00022729"/>
    </source>
</evidence>
<dbReference type="PROSITE" id="PS51914">
    <property type="entry name" value="MRH"/>
    <property type="match status" value="1"/>
</dbReference>
<dbReference type="Pfam" id="PF12999">
    <property type="entry name" value="PRKCSH-like"/>
    <property type="match status" value="1"/>
</dbReference>
<keyword evidence="5" id="KW-0812">Transmembrane</keyword>
<name>A0A3M7S3Q0_BRAPC</name>
<feature type="domain" description="MRH" evidence="6">
    <location>
        <begin position="287"/>
        <end position="383"/>
    </location>
</feature>
<dbReference type="PANTHER" id="PTHR12630">
    <property type="entry name" value="N-LINKED OLIGOSACCHARIDE PROCESSING"/>
    <property type="match status" value="1"/>
</dbReference>
<dbReference type="SUPFAM" id="SSF57424">
    <property type="entry name" value="LDL receptor-like module"/>
    <property type="match status" value="1"/>
</dbReference>
<feature type="transmembrane region" description="Helical" evidence="5">
    <location>
        <begin position="9"/>
        <end position="29"/>
    </location>
</feature>
<evidence type="ECO:0000256" key="1">
    <source>
        <dbReference type="ARBA" id="ARBA00022387"/>
    </source>
</evidence>
<evidence type="ECO:0000256" key="3">
    <source>
        <dbReference type="ARBA" id="ARBA00022824"/>
    </source>
</evidence>
<accession>A0A3M7S3Q0</accession>
<evidence type="ECO:0000256" key="5">
    <source>
        <dbReference type="SAM" id="Phobius"/>
    </source>
</evidence>
<keyword evidence="4" id="KW-1015">Disulfide bond</keyword>
<evidence type="ECO:0000256" key="4">
    <source>
        <dbReference type="ARBA" id="ARBA00023157"/>
    </source>
</evidence>
<dbReference type="Proteomes" id="UP000276133">
    <property type="component" value="Unassembled WGS sequence"/>
</dbReference>
<dbReference type="InterPro" id="IPR036607">
    <property type="entry name" value="PRKCSH"/>
</dbReference>
<reference evidence="7 8" key="1">
    <citation type="journal article" date="2018" name="Sci. Rep.">
        <title>Genomic signatures of local adaptation to the degree of environmental predictability in rotifers.</title>
        <authorList>
            <person name="Franch-Gras L."/>
            <person name="Hahn C."/>
            <person name="Garcia-Roger E.M."/>
            <person name="Carmona M.J."/>
            <person name="Serra M."/>
            <person name="Gomez A."/>
        </authorList>
    </citation>
    <scope>NUCLEOTIDE SEQUENCE [LARGE SCALE GENOMIC DNA]</scope>
    <source>
        <strain evidence="7">HYR1</strain>
    </source>
</reference>